<feature type="signal peptide" evidence="4">
    <location>
        <begin position="1"/>
        <end position="22"/>
    </location>
</feature>
<sequence>MESKKCCLFVLLLGWTMVIVSAQRPSCATIRCGFGTTCVDGRCVCGENRHFEQCGSACPARCDLGSAAVACTADCKPGCFCNEGFVLARAGGECVRRERCPIELRCGRNEEAKACGACDQSCNQGRRACTLDCREPECGCRDGFFRNSQGQCVPESSQCRSFDQCSRMRCRPGTVCRNGQCVSLDDQCGENEQFAKCGTACEPTCEKPQVSFCTLNCIPNVCQCRRGFVRHFDGSCVTQNRCSRRPGDTRAGNP</sequence>
<evidence type="ECO:0000256" key="4">
    <source>
        <dbReference type="SAM" id="SignalP"/>
    </source>
</evidence>
<dbReference type="CDD" id="cd19941">
    <property type="entry name" value="TIL"/>
    <property type="match status" value="3"/>
</dbReference>
<dbReference type="PANTHER" id="PTHR23259">
    <property type="entry name" value="RIDDLE"/>
    <property type="match status" value="1"/>
</dbReference>
<organism evidence="6 7">
    <name type="scientific">Plectus sambesii</name>
    <dbReference type="NCBI Taxonomy" id="2011161"/>
    <lineage>
        <taxon>Eukaryota</taxon>
        <taxon>Metazoa</taxon>
        <taxon>Ecdysozoa</taxon>
        <taxon>Nematoda</taxon>
        <taxon>Chromadorea</taxon>
        <taxon>Plectida</taxon>
        <taxon>Plectina</taxon>
        <taxon>Plectoidea</taxon>
        <taxon>Plectidae</taxon>
        <taxon>Plectus</taxon>
    </lineage>
</organism>
<feature type="domain" description="TIL" evidence="5">
    <location>
        <begin position="45"/>
        <end position="100"/>
    </location>
</feature>
<dbReference type="PANTHER" id="PTHR23259:SF70">
    <property type="entry name" value="ACCESSORY GLAND PROTEIN ACP62F-RELATED"/>
    <property type="match status" value="1"/>
</dbReference>
<dbReference type="Proteomes" id="UP000887566">
    <property type="component" value="Unplaced"/>
</dbReference>
<keyword evidence="4" id="KW-0732">Signal</keyword>
<dbReference type="InterPro" id="IPR002919">
    <property type="entry name" value="TIL_dom"/>
</dbReference>
<feature type="chain" id="PRO_5036931332" evidence="4">
    <location>
        <begin position="23"/>
        <end position="254"/>
    </location>
</feature>
<dbReference type="SUPFAM" id="SSF57567">
    <property type="entry name" value="Serine protease inhibitors"/>
    <property type="match status" value="3"/>
</dbReference>
<accession>A0A914ULG9</accession>
<dbReference type="GO" id="GO:0004867">
    <property type="term" value="F:serine-type endopeptidase inhibitor activity"/>
    <property type="evidence" value="ECO:0007669"/>
    <property type="project" value="UniProtKB-KW"/>
</dbReference>
<evidence type="ECO:0000313" key="6">
    <source>
        <dbReference type="Proteomes" id="UP000887566"/>
    </source>
</evidence>
<dbReference type="WBParaSite" id="PSAMB.scaffold1095size36041.g10995.t1">
    <property type="protein sequence ID" value="PSAMB.scaffold1095size36041.g10995.t1"/>
    <property type="gene ID" value="PSAMB.scaffold1095size36041.g10995"/>
</dbReference>
<name>A0A914ULG9_9BILA</name>
<keyword evidence="2" id="KW-0722">Serine protease inhibitor</keyword>
<keyword evidence="6" id="KW-1185">Reference proteome</keyword>
<keyword evidence="3" id="KW-1015">Disulfide bond</keyword>
<dbReference type="Gene3D" id="2.10.25.10">
    <property type="entry name" value="Laminin"/>
    <property type="match status" value="3"/>
</dbReference>
<dbReference type="InterPro" id="IPR051368">
    <property type="entry name" value="SerProtInhib-TIL_Domain"/>
</dbReference>
<reference evidence="7" key="1">
    <citation type="submission" date="2022-11" db="UniProtKB">
        <authorList>
            <consortium name="WormBaseParasite"/>
        </authorList>
    </citation>
    <scope>IDENTIFICATION</scope>
</reference>
<dbReference type="AlphaFoldDB" id="A0A914ULG9"/>
<evidence type="ECO:0000259" key="5">
    <source>
        <dbReference type="Pfam" id="PF01826"/>
    </source>
</evidence>
<feature type="domain" description="TIL" evidence="5">
    <location>
        <begin position="106"/>
        <end position="156"/>
    </location>
</feature>
<evidence type="ECO:0000313" key="7">
    <source>
        <dbReference type="WBParaSite" id="PSAMB.scaffold1095size36041.g10995.t1"/>
    </source>
</evidence>
<dbReference type="InterPro" id="IPR036084">
    <property type="entry name" value="Ser_inhib-like_sf"/>
</dbReference>
<evidence type="ECO:0000256" key="2">
    <source>
        <dbReference type="ARBA" id="ARBA00022900"/>
    </source>
</evidence>
<feature type="domain" description="TIL" evidence="5">
    <location>
        <begin position="188"/>
        <end position="242"/>
    </location>
</feature>
<evidence type="ECO:0000256" key="1">
    <source>
        <dbReference type="ARBA" id="ARBA00022690"/>
    </source>
</evidence>
<dbReference type="Pfam" id="PF01826">
    <property type="entry name" value="TIL"/>
    <property type="match status" value="3"/>
</dbReference>
<protein>
    <submittedName>
        <fullName evidence="7">TIL domain-containing protein</fullName>
    </submittedName>
</protein>
<evidence type="ECO:0000256" key="3">
    <source>
        <dbReference type="ARBA" id="ARBA00023157"/>
    </source>
</evidence>
<proteinExistence type="predicted"/>
<keyword evidence="1" id="KW-0646">Protease inhibitor</keyword>